<evidence type="ECO:0000256" key="3">
    <source>
        <dbReference type="ARBA" id="ARBA00012438"/>
    </source>
</evidence>
<evidence type="ECO:0000256" key="12">
    <source>
        <dbReference type="SAM" id="Phobius"/>
    </source>
</evidence>
<dbReference type="GO" id="GO:0000155">
    <property type="term" value="F:phosphorelay sensor kinase activity"/>
    <property type="evidence" value="ECO:0007669"/>
    <property type="project" value="InterPro"/>
</dbReference>
<keyword evidence="7 14" id="KW-0418">Kinase</keyword>
<feature type="coiled-coil region" evidence="11">
    <location>
        <begin position="136"/>
        <end position="163"/>
    </location>
</feature>
<dbReference type="EC" id="2.7.13.3" evidence="3"/>
<organism evidence="14 15">
    <name type="scientific">Streptococcus macacae NCTC 11558</name>
    <dbReference type="NCBI Taxonomy" id="764298"/>
    <lineage>
        <taxon>Bacteria</taxon>
        <taxon>Bacillati</taxon>
        <taxon>Bacillota</taxon>
        <taxon>Bacilli</taxon>
        <taxon>Lactobacillales</taxon>
        <taxon>Streptococcaceae</taxon>
        <taxon>Streptococcus</taxon>
    </lineage>
</organism>
<dbReference type="CDD" id="cd00082">
    <property type="entry name" value="HisKA"/>
    <property type="match status" value="1"/>
</dbReference>
<feature type="transmembrane region" description="Helical" evidence="12">
    <location>
        <begin position="12"/>
        <end position="30"/>
    </location>
</feature>
<dbReference type="PROSITE" id="PS50109">
    <property type="entry name" value="HIS_KIN"/>
    <property type="match status" value="1"/>
</dbReference>
<sequence>MIKKYWREYGVWYGIYFFLSINFLLIFYLYHLPFSYFQASFIFNLTLLFLVTLYFYWKFYQKCKDLHHFIYVKEVEAIKKYTLPSDDAYQAIIQQTLQEHSSAIHSYKLKDKHYQDLIKMWAHQMKVPISAISLMAQTEQLDKKEVQEQLLRLENDIARLLNYIKFSQNHSDFLFEKCRIRSLFIDLIKKNKTFFLKKDLSVTIDGDWEIISDKKWLSFVFSQILDNAIKYNKKGGHIIITVKEGRILIEDTGIGILKEDIPRLFEEGFTGYNGHEHQKATGFGLYMVKKILNNLELDIKIESQIDKGTKVIIEKEE</sequence>
<evidence type="ECO:0000313" key="15">
    <source>
        <dbReference type="Proteomes" id="UP000003573"/>
    </source>
</evidence>
<dbReference type="RefSeq" id="WP_003079522.1">
    <property type="nucleotide sequence ID" value="NZ_AEUW02000001.1"/>
</dbReference>
<dbReference type="Gene3D" id="3.30.565.10">
    <property type="entry name" value="Histidine kinase-like ATPase, C-terminal domain"/>
    <property type="match status" value="1"/>
</dbReference>
<dbReference type="SMART" id="SM00387">
    <property type="entry name" value="HATPase_c"/>
    <property type="match status" value="1"/>
</dbReference>
<comment type="subcellular location">
    <subcellularLocation>
        <location evidence="2">Cell membrane</location>
        <topology evidence="2">Multi-pass membrane protein</topology>
    </subcellularLocation>
</comment>
<dbReference type="PANTHER" id="PTHR45453:SF2">
    <property type="entry name" value="HISTIDINE KINASE"/>
    <property type="match status" value="1"/>
</dbReference>
<keyword evidence="5" id="KW-0808">Transferase</keyword>
<keyword evidence="11" id="KW-0175">Coiled coil</keyword>
<dbReference type="InterPro" id="IPR036890">
    <property type="entry name" value="HATPase_C_sf"/>
</dbReference>
<comment type="catalytic activity">
    <reaction evidence="1">
        <text>ATP + protein L-histidine = ADP + protein N-phospho-L-histidine.</text>
        <dbReference type="EC" id="2.7.13.3"/>
    </reaction>
</comment>
<dbReference type="GO" id="GO:0004721">
    <property type="term" value="F:phosphoprotein phosphatase activity"/>
    <property type="evidence" value="ECO:0007669"/>
    <property type="project" value="TreeGrafter"/>
</dbReference>
<comment type="caution">
    <text evidence="14">The sequence shown here is derived from an EMBL/GenBank/DDBJ whole genome shotgun (WGS) entry which is preliminary data.</text>
</comment>
<feature type="domain" description="Histidine kinase" evidence="13">
    <location>
        <begin position="120"/>
        <end position="317"/>
    </location>
</feature>
<keyword evidence="9" id="KW-0902">Two-component regulatory system</keyword>
<keyword evidence="8 12" id="KW-1133">Transmembrane helix</keyword>
<dbReference type="AlphaFoldDB" id="G5JU94"/>
<evidence type="ECO:0000256" key="10">
    <source>
        <dbReference type="ARBA" id="ARBA00023136"/>
    </source>
</evidence>
<keyword evidence="10 12" id="KW-0472">Membrane</keyword>
<dbReference type="Proteomes" id="UP000003573">
    <property type="component" value="Unassembled WGS sequence"/>
</dbReference>
<dbReference type="OrthoDB" id="9780487at2"/>
<feature type="transmembrane region" description="Helical" evidence="12">
    <location>
        <begin position="36"/>
        <end position="57"/>
    </location>
</feature>
<dbReference type="InterPro" id="IPR005467">
    <property type="entry name" value="His_kinase_dom"/>
</dbReference>
<evidence type="ECO:0000256" key="4">
    <source>
        <dbReference type="ARBA" id="ARBA00022475"/>
    </source>
</evidence>
<keyword evidence="15" id="KW-1185">Reference proteome</keyword>
<evidence type="ECO:0000256" key="11">
    <source>
        <dbReference type="SAM" id="Coils"/>
    </source>
</evidence>
<accession>G5JU94</accession>
<evidence type="ECO:0000256" key="1">
    <source>
        <dbReference type="ARBA" id="ARBA00000085"/>
    </source>
</evidence>
<evidence type="ECO:0000256" key="6">
    <source>
        <dbReference type="ARBA" id="ARBA00022692"/>
    </source>
</evidence>
<evidence type="ECO:0000259" key="13">
    <source>
        <dbReference type="PROSITE" id="PS50109"/>
    </source>
</evidence>
<evidence type="ECO:0000256" key="9">
    <source>
        <dbReference type="ARBA" id="ARBA00023012"/>
    </source>
</evidence>
<keyword evidence="4" id="KW-1003">Cell membrane</keyword>
<evidence type="ECO:0000256" key="5">
    <source>
        <dbReference type="ARBA" id="ARBA00022679"/>
    </source>
</evidence>
<dbReference type="GO" id="GO:0005886">
    <property type="term" value="C:plasma membrane"/>
    <property type="evidence" value="ECO:0007669"/>
    <property type="project" value="UniProtKB-SubCell"/>
</dbReference>
<dbReference type="eggNOG" id="COG2205">
    <property type="taxonomic scope" value="Bacteria"/>
</dbReference>
<evidence type="ECO:0000256" key="2">
    <source>
        <dbReference type="ARBA" id="ARBA00004651"/>
    </source>
</evidence>
<dbReference type="SUPFAM" id="SSF55874">
    <property type="entry name" value="ATPase domain of HSP90 chaperone/DNA topoisomerase II/histidine kinase"/>
    <property type="match status" value="1"/>
</dbReference>
<gene>
    <name evidence="14" type="ORF">STRMA_0635</name>
</gene>
<dbReference type="InterPro" id="IPR003661">
    <property type="entry name" value="HisK_dim/P_dom"/>
</dbReference>
<name>G5JU94_9STRE</name>
<proteinExistence type="predicted"/>
<dbReference type="InterPro" id="IPR050351">
    <property type="entry name" value="BphY/WalK/GraS-like"/>
</dbReference>
<reference evidence="14 15" key="1">
    <citation type="journal article" date="2014" name="Int. J. Syst. Evol. Microbiol.">
        <title>Phylogenomics and the dynamic genome evolution of the genus Streptococcus.</title>
        <authorList>
            <consortium name="The Broad Institute Genome Sequencing Platform"/>
            <person name="Richards V.P."/>
            <person name="Palmer S.R."/>
            <person name="Pavinski Bitar P.D."/>
            <person name="Qin X."/>
            <person name="Weinstock G.M."/>
            <person name="Highlander S.K."/>
            <person name="Town C.D."/>
            <person name="Burne R.A."/>
            <person name="Stanhope M.J."/>
        </authorList>
    </citation>
    <scope>NUCLEOTIDE SEQUENCE [LARGE SCALE GENOMIC DNA]</scope>
    <source>
        <strain evidence="14 15">NCTC 11558</strain>
    </source>
</reference>
<evidence type="ECO:0000313" key="14">
    <source>
        <dbReference type="EMBL" id="EHJ52015.1"/>
    </source>
</evidence>
<evidence type="ECO:0000256" key="7">
    <source>
        <dbReference type="ARBA" id="ARBA00022777"/>
    </source>
</evidence>
<dbReference type="Pfam" id="PF02518">
    <property type="entry name" value="HATPase_c"/>
    <property type="match status" value="1"/>
</dbReference>
<protein>
    <recommendedName>
        <fullName evidence="3">histidine kinase</fullName>
        <ecNumber evidence="3">2.7.13.3</ecNumber>
    </recommendedName>
</protein>
<keyword evidence="6 12" id="KW-0812">Transmembrane</keyword>
<dbReference type="GO" id="GO:0016036">
    <property type="term" value="P:cellular response to phosphate starvation"/>
    <property type="evidence" value="ECO:0007669"/>
    <property type="project" value="TreeGrafter"/>
</dbReference>
<dbReference type="InterPro" id="IPR003594">
    <property type="entry name" value="HATPase_dom"/>
</dbReference>
<dbReference type="PANTHER" id="PTHR45453">
    <property type="entry name" value="PHOSPHATE REGULON SENSOR PROTEIN PHOR"/>
    <property type="match status" value="1"/>
</dbReference>
<evidence type="ECO:0000256" key="8">
    <source>
        <dbReference type="ARBA" id="ARBA00022989"/>
    </source>
</evidence>
<dbReference type="EMBL" id="AEUW02000001">
    <property type="protein sequence ID" value="EHJ52015.1"/>
    <property type="molecule type" value="Genomic_DNA"/>
</dbReference>
<dbReference type="STRING" id="764298.STRMA_0635"/>